<name>A0A4D7KBR6_9BACT</name>
<dbReference type="PANTHER" id="PTHR10151:SF120">
    <property type="entry name" value="BIS(5'-ADENOSYL)-TRIPHOSPHATASE"/>
    <property type="match status" value="1"/>
</dbReference>
<dbReference type="GO" id="GO:0016787">
    <property type="term" value="F:hydrolase activity"/>
    <property type="evidence" value="ECO:0007669"/>
    <property type="project" value="UniProtKB-ARBA"/>
</dbReference>
<protein>
    <submittedName>
        <fullName evidence="1">Alkaline phosphatase family protein</fullName>
    </submittedName>
</protein>
<dbReference type="PANTHER" id="PTHR10151">
    <property type="entry name" value="ECTONUCLEOTIDE PYROPHOSPHATASE/PHOSPHODIESTERASE"/>
    <property type="match status" value="1"/>
</dbReference>
<dbReference type="OrthoDB" id="9779418at2"/>
<gene>
    <name evidence="1" type="ORF">DCC35_20435</name>
</gene>
<accession>A0A4D7KBR6</accession>
<proteinExistence type="predicted"/>
<dbReference type="InterPro" id="IPR017850">
    <property type="entry name" value="Alkaline_phosphatase_core_sf"/>
</dbReference>
<organism evidence="1 2">
    <name type="scientific">Mangrovivirga cuniculi</name>
    <dbReference type="NCBI Taxonomy" id="2715131"/>
    <lineage>
        <taxon>Bacteria</taxon>
        <taxon>Pseudomonadati</taxon>
        <taxon>Bacteroidota</taxon>
        <taxon>Cytophagia</taxon>
        <taxon>Cytophagales</taxon>
        <taxon>Mangrovivirgaceae</taxon>
        <taxon>Mangrovivirga</taxon>
    </lineage>
</organism>
<dbReference type="AlphaFoldDB" id="A0A4D7KBR6"/>
<dbReference type="InterPro" id="IPR002591">
    <property type="entry name" value="Phosphodiest/P_Trfase"/>
</dbReference>
<keyword evidence="2" id="KW-1185">Reference proteome</keyword>
<dbReference type="SUPFAM" id="SSF53649">
    <property type="entry name" value="Alkaline phosphatase-like"/>
    <property type="match status" value="1"/>
</dbReference>
<dbReference type="KEGG" id="fpf:DCC35_20435"/>
<evidence type="ECO:0000313" key="2">
    <source>
        <dbReference type="Proteomes" id="UP000298616"/>
    </source>
</evidence>
<dbReference type="CDD" id="cd16018">
    <property type="entry name" value="Enpp"/>
    <property type="match status" value="1"/>
</dbReference>
<dbReference type="Proteomes" id="UP000298616">
    <property type="component" value="Chromosome"/>
</dbReference>
<dbReference type="Gene3D" id="3.30.1360.180">
    <property type="match status" value="1"/>
</dbReference>
<evidence type="ECO:0000313" key="1">
    <source>
        <dbReference type="EMBL" id="QCK16928.1"/>
    </source>
</evidence>
<dbReference type="EMBL" id="CP028923">
    <property type="protein sequence ID" value="QCK16928.1"/>
    <property type="molecule type" value="Genomic_DNA"/>
</dbReference>
<dbReference type="RefSeq" id="WP_137092521.1">
    <property type="nucleotide sequence ID" value="NZ_CP028923.1"/>
</dbReference>
<dbReference type="Gene3D" id="3.40.720.10">
    <property type="entry name" value="Alkaline Phosphatase, subunit A"/>
    <property type="match status" value="1"/>
</dbReference>
<reference evidence="1 2" key="1">
    <citation type="submission" date="2018-04" db="EMBL/GenBank/DDBJ databases">
        <title>Complete genome uncultured novel isolate.</title>
        <authorList>
            <person name="Merlino G."/>
        </authorList>
    </citation>
    <scope>NUCLEOTIDE SEQUENCE [LARGE SCALE GENOMIC DNA]</scope>
    <source>
        <strain evidence="2">R1DC9</strain>
    </source>
</reference>
<dbReference type="Pfam" id="PF01663">
    <property type="entry name" value="Phosphodiest"/>
    <property type="match status" value="1"/>
</dbReference>
<sequence>MRLLFLLFLIPGFIYSQSDTVTILISYDGFRHDYVEKFDLENFKELIKEGVAADGIIPSYPSKTFSNHYSIVTGLEPGHHGLPANTFYNRELGKLYQIRDKDVVTDGRFYSGLPIWCYAQQNGLKTASFFWVGSEASIDGCKPDYVRPYNHSLSNKARIDGMIEWLNLPKDERPRLILGYFSTMDDFGHKYGPNAPETHKAAEKLDKELGYFREKIKESGIPVNLILVSDHGMEDLSDYEPIYIDFESKAFKGKYVVLNAGPFAYVYFIDQKTSVKKAKRELSESINHDKLIFEVPQKYKSFKGEKKPWTPDLIITAPKKHIFLDSERKDEFPNGFERGGTHGFTSDMKSMQGIFYANGPSFKHGEKIKSFQNIHIFSLLVNILSLEPYEFIDGNDFLLEKTLNQEQ</sequence>